<evidence type="ECO:0000256" key="5">
    <source>
        <dbReference type="SAM" id="MobiDB-lite"/>
    </source>
</evidence>
<dbReference type="InterPro" id="IPR057302">
    <property type="entry name" value="Rrp5_S1"/>
</dbReference>
<feature type="region of interest" description="Disordered" evidence="5">
    <location>
        <begin position="1"/>
        <end position="71"/>
    </location>
</feature>
<gene>
    <name evidence="7" type="ORF">MAR_014688</name>
</gene>
<dbReference type="SMART" id="SM00386">
    <property type="entry name" value="HAT"/>
    <property type="match status" value="4"/>
</dbReference>
<feature type="domain" description="S1 motif" evidence="6">
    <location>
        <begin position="940"/>
        <end position="1012"/>
    </location>
</feature>
<dbReference type="Gene3D" id="1.25.40.10">
    <property type="entry name" value="Tetratricopeptide repeat domain"/>
    <property type="match status" value="1"/>
</dbReference>
<feature type="domain" description="S1 motif" evidence="6">
    <location>
        <begin position="780"/>
        <end position="868"/>
    </location>
</feature>
<feature type="compositionally biased region" description="Basic and acidic residues" evidence="5">
    <location>
        <begin position="1366"/>
        <end position="1387"/>
    </location>
</feature>
<dbReference type="InterPro" id="IPR008847">
    <property type="entry name" value="Suf"/>
</dbReference>
<keyword evidence="2" id="KW-0698">rRNA processing</keyword>
<dbReference type="Proteomes" id="UP001164746">
    <property type="component" value="Chromosome 12"/>
</dbReference>
<dbReference type="EMBL" id="CP111023">
    <property type="protein sequence ID" value="WAR20714.1"/>
    <property type="molecule type" value="Genomic_DNA"/>
</dbReference>
<protein>
    <submittedName>
        <fullName evidence="7">RRP5-like protein</fullName>
    </submittedName>
</protein>
<feature type="domain" description="S1 motif" evidence="6">
    <location>
        <begin position="648"/>
        <end position="717"/>
    </location>
</feature>
<dbReference type="InterPro" id="IPR011990">
    <property type="entry name" value="TPR-like_helical_dom_sf"/>
</dbReference>
<feature type="compositionally biased region" description="Basic and acidic residues" evidence="5">
    <location>
        <begin position="34"/>
        <end position="61"/>
    </location>
</feature>
<feature type="region of interest" description="Disordered" evidence="5">
    <location>
        <begin position="1259"/>
        <end position="1423"/>
    </location>
</feature>
<dbReference type="InterPro" id="IPR048059">
    <property type="entry name" value="Rrp5_S1_rpt_hs1_sc1"/>
</dbReference>
<reference evidence="7" key="1">
    <citation type="submission" date="2022-11" db="EMBL/GenBank/DDBJ databases">
        <title>Centuries of genome instability and evolution in soft-shell clam transmissible cancer (bioRxiv).</title>
        <authorList>
            <person name="Hart S.F.M."/>
            <person name="Yonemitsu M.A."/>
            <person name="Giersch R.M."/>
            <person name="Beal B.F."/>
            <person name="Arriagada G."/>
            <person name="Davis B.W."/>
            <person name="Ostrander E.A."/>
            <person name="Goff S.P."/>
            <person name="Metzger M.J."/>
        </authorList>
    </citation>
    <scope>NUCLEOTIDE SEQUENCE</scope>
    <source>
        <strain evidence="7">MELC-2E11</strain>
        <tissue evidence="7">Siphon/mantle</tissue>
    </source>
</reference>
<dbReference type="Pfam" id="PF05843">
    <property type="entry name" value="Suf"/>
    <property type="match status" value="1"/>
</dbReference>
<dbReference type="Gene3D" id="2.40.50.140">
    <property type="entry name" value="Nucleic acid-binding proteins"/>
    <property type="match status" value="7"/>
</dbReference>
<dbReference type="SUPFAM" id="SSF50249">
    <property type="entry name" value="Nucleic acid-binding proteins"/>
    <property type="match status" value="9"/>
</dbReference>
<dbReference type="SMART" id="SM00316">
    <property type="entry name" value="S1"/>
    <property type="match status" value="9"/>
</dbReference>
<feature type="region of interest" description="Disordered" evidence="5">
    <location>
        <begin position="1455"/>
        <end position="1486"/>
    </location>
</feature>
<dbReference type="CDD" id="cd05693">
    <property type="entry name" value="S1_Rrp5_repeat_hs1_sc1"/>
    <property type="match status" value="1"/>
</dbReference>
<dbReference type="PANTHER" id="PTHR23270:SF10">
    <property type="entry name" value="PROTEIN RRP5 HOMOLOG"/>
    <property type="match status" value="1"/>
</dbReference>
<proteinExistence type="predicted"/>
<dbReference type="PROSITE" id="PS50126">
    <property type="entry name" value="S1"/>
    <property type="match status" value="9"/>
</dbReference>
<evidence type="ECO:0000313" key="7">
    <source>
        <dbReference type="EMBL" id="WAR20714.1"/>
    </source>
</evidence>
<dbReference type="SUPFAM" id="SSF48452">
    <property type="entry name" value="TPR-like"/>
    <property type="match status" value="1"/>
</dbReference>
<dbReference type="InterPro" id="IPR003029">
    <property type="entry name" value="S1_domain"/>
</dbReference>
<accession>A0ABY7FH61</accession>
<feature type="domain" description="S1 motif" evidence="6">
    <location>
        <begin position="94"/>
        <end position="184"/>
    </location>
</feature>
<feature type="compositionally biased region" description="Basic residues" evidence="5">
    <location>
        <begin position="1260"/>
        <end position="1271"/>
    </location>
</feature>
<feature type="compositionally biased region" description="Basic and acidic residues" evidence="5">
    <location>
        <begin position="1343"/>
        <end position="1356"/>
    </location>
</feature>
<feature type="compositionally biased region" description="Acidic residues" evidence="5">
    <location>
        <begin position="1461"/>
        <end position="1470"/>
    </location>
</feature>
<dbReference type="PANTHER" id="PTHR23270">
    <property type="entry name" value="PROGRAMMED CELL DEATH PROTEIN 11 PRE-RRNA PROCESSING PROTEIN RRP5"/>
    <property type="match status" value="1"/>
</dbReference>
<evidence type="ECO:0000256" key="3">
    <source>
        <dbReference type="ARBA" id="ARBA00022737"/>
    </source>
</evidence>
<keyword evidence="4" id="KW-0539">Nucleus</keyword>
<keyword evidence="8" id="KW-1185">Reference proteome</keyword>
<keyword evidence="3" id="KW-0677">Repeat</keyword>
<dbReference type="InterPro" id="IPR012340">
    <property type="entry name" value="NA-bd_OB-fold"/>
</dbReference>
<dbReference type="InterPro" id="IPR003107">
    <property type="entry name" value="HAT"/>
</dbReference>
<evidence type="ECO:0000256" key="4">
    <source>
        <dbReference type="ARBA" id="ARBA00023242"/>
    </source>
</evidence>
<feature type="domain" description="S1 motif" evidence="6">
    <location>
        <begin position="1047"/>
        <end position="1117"/>
    </location>
</feature>
<organism evidence="7 8">
    <name type="scientific">Mya arenaria</name>
    <name type="common">Soft-shell clam</name>
    <dbReference type="NCBI Taxonomy" id="6604"/>
    <lineage>
        <taxon>Eukaryota</taxon>
        <taxon>Metazoa</taxon>
        <taxon>Spiralia</taxon>
        <taxon>Lophotrochozoa</taxon>
        <taxon>Mollusca</taxon>
        <taxon>Bivalvia</taxon>
        <taxon>Autobranchia</taxon>
        <taxon>Heteroconchia</taxon>
        <taxon>Euheterodonta</taxon>
        <taxon>Imparidentia</taxon>
        <taxon>Neoheterodontei</taxon>
        <taxon>Myida</taxon>
        <taxon>Myoidea</taxon>
        <taxon>Myidae</taxon>
        <taxon>Mya</taxon>
    </lineage>
</organism>
<evidence type="ECO:0000256" key="2">
    <source>
        <dbReference type="ARBA" id="ARBA00022552"/>
    </source>
</evidence>
<feature type="domain" description="S1 motif" evidence="6">
    <location>
        <begin position="1126"/>
        <end position="1196"/>
    </location>
</feature>
<dbReference type="InterPro" id="IPR057300">
    <property type="entry name" value="OB_Rrp5"/>
</dbReference>
<evidence type="ECO:0000259" key="6">
    <source>
        <dbReference type="PROSITE" id="PS50126"/>
    </source>
</evidence>
<feature type="domain" description="S1 motif" evidence="6">
    <location>
        <begin position="454"/>
        <end position="523"/>
    </location>
</feature>
<comment type="subcellular location">
    <subcellularLocation>
        <location evidence="1">Nucleus</location>
        <location evidence="1">Nucleolus</location>
    </subcellularLocation>
</comment>
<dbReference type="Pfam" id="PF23459">
    <property type="entry name" value="S1_RRP5"/>
    <property type="match status" value="2"/>
</dbReference>
<evidence type="ECO:0000313" key="8">
    <source>
        <dbReference type="Proteomes" id="UP001164746"/>
    </source>
</evidence>
<evidence type="ECO:0000256" key="1">
    <source>
        <dbReference type="ARBA" id="ARBA00004604"/>
    </source>
</evidence>
<name>A0ABY7FH61_MYAAR</name>
<dbReference type="InterPro" id="IPR045209">
    <property type="entry name" value="Rrp5"/>
</dbReference>
<sequence length="1704" mass="189442">MNEENFPRGGRRDRASTIEQTDADKKSHKKVPKRKDENLFAEKDGSSEKKKGKRSKSEDGGAGKQKKSRMEGDMVGKINILTPTTLNKKSLYPGMLMLGYVKAVHNLSLTVALPNGLSGVVEITNISTAYTESLQQFAQQQEDGGEVESVASLGELFHAGQLVPCKLLEGGGPEDGRKLNLSINPRDVNGDIQATSLRHGMCVYGSVMSVEDHGYIMDIGVKGVQGFVKHKHAGRYIQLHNKGHTLCVGQLLMCGVNLEGDRMAVLTGQHRVLNLIIDPAKLHSLKMSDEADVAFSALLPGMKVTATVQKVVGEKGVVLKFHSSKGVVHNSHLSHPAGKYTQGQEVSAVVLSIHPLVKTIHLSLLPHLADYTGVPTPLFPGVGPSTVLEAARVTHADKTQGVFLTWQDKLHLYAQLHNLSDKKIENVALAFKPGTTHRSVVDEKLMSITDIHPGELIECTVKELKPKGIVVEMGYRVSGFIPSIHLADVTLTHPEEKFKVGTKLKCRVLEVNRKRSRVYLTHKRSLLNSKYPLISAMDQGLVPRPLLSSEPIPYPEKVFYVGQVVRCKVISVQQAEGKLKLSFVCVKCVVAQKNATGLDVEIGNSGKRGFLPRMHLSDSVDLCTALWEKYRVGDEIETTMYWNKNKPGMMLPGAIKNIMPYGVFVEFANGLFGLVPNQYGVDKKVPDLGKVYRPGQTVVGKVVEVNQEKARFLASLRMQDCYHGNTETGLDITEAHLSDRQKLLDIEARAEGMRGTLARIPVGSVHKVMVTQVTDLGVIGQLESGVKVVVTKAHMKGVEVGEGESVHGAVLYIDLNKQCVEVSLLPQLVKDVDKRTSAKNTPEKAKVGQKVKCVVLLVKDDYVLVSLKGHCRGQLAYLPARRHWNDVLEKFQYEAGQENAIIIKRIDGETILGSLKVHEDREKEDEDRVSHIPTHNLKLGDICTARTRKIYSDQIYINISGTHGRVHQTEMLDKIENGTSPIPGIKSDSEVKVRVIGFREAKTFKYLPISHPNLHRAMPECSMKPSILAMETLPPDFSCTTGRLDVGSKVVAFVTKVTGQCVWTQVSPSVMGKVHILHLSDDVKVLKKFRLHYIVGKGYNATVIGVENDAVVELSFCAKKVEVQEGRPTRGIVTCVQRETGLVLQLPDGVRGTVNLTDITDHFQDSPTTGLKKGDIITGTVEEFNLIAKRAVVSLRPKRKDEGEIHDPRVGSVAELKEGQVLRGYITSLSHNGIHVSKAEDGSKINLSMLQKDTGVAVKLGKKKQRQRKRTLSSSSVKRQRSLSAGSVDMEQDAEDKAVDSDVEEDIADHVDLPVMKVEKKKKSGKKKSSDDNSDIISGISDLKTRKISESSETEKGKKKKRKKKGEIIEDKSQDLVLSDKENEVIVKSKKVSKNKKDKTVKTAETVSQEVMEDSEGHDSDSGIEVKVMSTASEKKPVLDVGAGFSWDTEFKIPALGSGETSDEDSDDDNNQPQVKKSKEEIRREKAEEEKKLYKYEMEVLGGDRRPETSDDFDRLVLQSPNSSLVWLRYMAFHLESTEIDKARSEAEQVYNNLVRKHSVNKNVWLKFGEFYFQQGRSDSARKLMQRALKSLDMRHHVDVITRFAQFEFKLGEPERGKTMFENTLSTYPRRTDLWSVYIDMVTKIGQHDNTRSLYNRVISQKMSAKKMKFFFKKFLQFEEKFGSPSQVAEVKRKALQYVEAGAE</sequence>
<feature type="domain" description="S1 motif" evidence="6">
    <location>
        <begin position="539"/>
        <end position="584"/>
    </location>
</feature>
<feature type="domain" description="S1 motif" evidence="6">
    <location>
        <begin position="301"/>
        <end position="365"/>
    </location>
</feature>
<dbReference type="Pfam" id="PF00575">
    <property type="entry name" value="S1"/>
    <property type="match status" value="1"/>
</dbReference>
<dbReference type="Pfam" id="PF24682">
    <property type="entry name" value="OB_RRP5"/>
    <property type="match status" value="1"/>
</dbReference>
<feature type="compositionally biased region" description="Basic and acidic residues" evidence="5">
    <location>
        <begin position="1477"/>
        <end position="1486"/>
    </location>
</feature>
<feature type="compositionally biased region" description="Basic residues" evidence="5">
    <location>
        <begin position="1388"/>
        <end position="1399"/>
    </location>
</feature>